<dbReference type="Proteomes" id="UP000056905">
    <property type="component" value="Chromosome"/>
</dbReference>
<name>A0A0P0NZ29_9CAUL</name>
<proteinExistence type="predicted"/>
<dbReference type="Gene3D" id="1.20.1440.100">
    <property type="entry name" value="SG protein - dephosphorylation function"/>
    <property type="match status" value="1"/>
</dbReference>
<dbReference type="AlphaFoldDB" id="A0A0P0NZ29"/>
<organism evidence="1 2">
    <name type="scientific">Caulobacter henricii</name>
    <dbReference type="NCBI Taxonomy" id="69395"/>
    <lineage>
        <taxon>Bacteria</taxon>
        <taxon>Pseudomonadati</taxon>
        <taxon>Pseudomonadota</taxon>
        <taxon>Alphaproteobacteria</taxon>
        <taxon>Caulobacterales</taxon>
        <taxon>Caulobacteraceae</taxon>
        <taxon>Caulobacter</taxon>
    </lineage>
</organism>
<dbReference type="EMBL" id="CP013002">
    <property type="protein sequence ID" value="ALL13374.1"/>
    <property type="molecule type" value="Genomic_DNA"/>
</dbReference>
<dbReference type="KEGG" id="chq:AQ619_08405"/>
<dbReference type="NCBIfam" id="TIGR01488">
    <property type="entry name" value="HAD-SF-IB"/>
    <property type="match status" value="1"/>
</dbReference>
<dbReference type="RefSeq" id="WP_062146319.1">
    <property type="nucleotide sequence ID" value="NZ_CP013002.1"/>
</dbReference>
<dbReference type="Pfam" id="PF12710">
    <property type="entry name" value="HAD"/>
    <property type="match status" value="1"/>
</dbReference>
<dbReference type="STRING" id="69395.AQ619_08405"/>
<dbReference type="InterPro" id="IPR023214">
    <property type="entry name" value="HAD_sf"/>
</dbReference>
<evidence type="ECO:0000313" key="2">
    <source>
        <dbReference type="Proteomes" id="UP000056905"/>
    </source>
</evidence>
<evidence type="ECO:0008006" key="3">
    <source>
        <dbReference type="Google" id="ProtNLM"/>
    </source>
</evidence>
<reference evidence="1 2" key="1">
    <citation type="submission" date="2015-10" db="EMBL/GenBank/DDBJ databases">
        <title>Conservation of the essential genome among Caulobacter and Brevundimonas species.</title>
        <authorList>
            <person name="Scott D."/>
            <person name="Ely B."/>
        </authorList>
    </citation>
    <scope>NUCLEOTIDE SEQUENCE [LARGE SCALE GENOMIC DNA]</scope>
    <source>
        <strain evidence="1 2">CB4</strain>
    </source>
</reference>
<dbReference type="InterPro" id="IPR006385">
    <property type="entry name" value="HAD_hydro_SerB1"/>
</dbReference>
<dbReference type="CDD" id="cd02612">
    <property type="entry name" value="HAD_PGPPase"/>
    <property type="match status" value="1"/>
</dbReference>
<dbReference type="PANTHER" id="PTHR43344">
    <property type="entry name" value="PHOSPHOSERINE PHOSPHATASE"/>
    <property type="match status" value="1"/>
</dbReference>
<dbReference type="NCBIfam" id="TIGR01490">
    <property type="entry name" value="HAD-SF-IB-hyp1"/>
    <property type="match status" value="1"/>
</dbReference>
<dbReference type="OrthoDB" id="9794212at2"/>
<accession>A0A0P0NZ29</accession>
<sequence length="223" mass="24289">MAKRSLMSKGLTASMPMTGEMTDAPALVAFDFDGTLTVRDSFNAFLKWRAGPARWTLGIVRLSPALLGYAFNRNRGKLKAAAVREFLKGATQTELESDARAFAELYAPSLFRPDALAVWRRWRAKGAKMVIVTASPDITVAPFARGLGADVLIGTRLAFGPDDCALGVLAGPNCRAREKVVRLKELFGEEVRLTAAYGDTSGDTEMLAIADERGYRVFRGRPI</sequence>
<dbReference type="InterPro" id="IPR036412">
    <property type="entry name" value="HAD-like_sf"/>
</dbReference>
<dbReference type="Gene3D" id="3.40.50.1000">
    <property type="entry name" value="HAD superfamily/HAD-like"/>
    <property type="match status" value="1"/>
</dbReference>
<gene>
    <name evidence="1" type="ORF">AQ619_08405</name>
</gene>
<dbReference type="SUPFAM" id="SSF56784">
    <property type="entry name" value="HAD-like"/>
    <property type="match status" value="1"/>
</dbReference>
<protein>
    <recommendedName>
        <fullName evidence="3">HAD-IB family hydrolase</fullName>
    </recommendedName>
</protein>
<evidence type="ECO:0000313" key="1">
    <source>
        <dbReference type="EMBL" id="ALL13374.1"/>
    </source>
</evidence>
<dbReference type="InterPro" id="IPR050582">
    <property type="entry name" value="HAD-like_SerB"/>
</dbReference>
<keyword evidence="2" id="KW-1185">Reference proteome</keyword>